<dbReference type="PANTHER" id="PTHR43877">
    <property type="entry name" value="AMINOALKYLPHOSPHONATE N-ACETYLTRANSFERASE-RELATED-RELATED"/>
    <property type="match status" value="1"/>
</dbReference>
<dbReference type="Pfam" id="PF00583">
    <property type="entry name" value="Acetyltransf_1"/>
    <property type="match status" value="1"/>
</dbReference>
<evidence type="ECO:0000256" key="1">
    <source>
        <dbReference type="ARBA" id="ARBA00022679"/>
    </source>
</evidence>
<evidence type="ECO:0000259" key="4">
    <source>
        <dbReference type="PROSITE" id="PS51186"/>
    </source>
</evidence>
<dbReference type="InterPro" id="IPR000182">
    <property type="entry name" value="GNAT_dom"/>
</dbReference>
<dbReference type="CDD" id="cd04301">
    <property type="entry name" value="NAT_SF"/>
    <property type="match status" value="1"/>
</dbReference>
<dbReference type="PROSITE" id="PS51186">
    <property type="entry name" value="GNAT"/>
    <property type="match status" value="1"/>
</dbReference>
<keyword evidence="6" id="KW-1185">Reference proteome</keyword>
<proteinExistence type="predicted"/>
<dbReference type="GO" id="GO:0016747">
    <property type="term" value="F:acyltransferase activity, transferring groups other than amino-acyl groups"/>
    <property type="evidence" value="ECO:0007669"/>
    <property type="project" value="InterPro"/>
</dbReference>
<dbReference type="AlphaFoldDB" id="A0A917SV11"/>
<feature type="region of interest" description="Disordered" evidence="3">
    <location>
        <begin position="1"/>
        <end position="22"/>
    </location>
</feature>
<sequence length="168" mass="17776">MARAPNGAGDVGDGGDVVVTAGPPDPPGVRRLLAGLPEWFGIPQAVEDYVAAAGRLPTVLARDRTGVVVGALLLDRHYAESAEIHLLAVDRRLHRHGIGTALIAAAERAVRADGAVLLSVKTLGPSRPDPGYDATRRFYRARGFLPVEELHGLWEGNPCLVMVKPLLG</sequence>
<organism evidence="5 6">
    <name type="scientific">Nakamurella endophytica</name>
    <dbReference type="NCBI Taxonomy" id="1748367"/>
    <lineage>
        <taxon>Bacteria</taxon>
        <taxon>Bacillati</taxon>
        <taxon>Actinomycetota</taxon>
        <taxon>Actinomycetes</taxon>
        <taxon>Nakamurellales</taxon>
        <taxon>Nakamurellaceae</taxon>
        <taxon>Nakamurella</taxon>
    </lineage>
</organism>
<keyword evidence="2" id="KW-0012">Acyltransferase</keyword>
<dbReference type="SUPFAM" id="SSF55729">
    <property type="entry name" value="Acyl-CoA N-acyltransferases (Nat)"/>
    <property type="match status" value="1"/>
</dbReference>
<evidence type="ECO:0000256" key="2">
    <source>
        <dbReference type="ARBA" id="ARBA00023315"/>
    </source>
</evidence>
<dbReference type="InterPro" id="IPR050832">
    <property type="entry name" value="Bact_Acetyltransf"/>
</dbReference>
<comment type="caution">
    <text evidence="5">The sequence shown here is derived from an EMBL/GenBank/DDBJ whole genome shotgun (WGS) entry which is preliminary data.</text>
</comment>
<gene>
    <name evidence="5" type="ORF">GCM10011594_16530</name>
</gene>
<reference evidence="5" key="1">
    <citation type="journal article" date="2014" name="Int. J. Syst. Evol. Microbiol.">
        <title>Complete genome sequence of Corynebacterium casei LMG S-19264T (=DSM 44701T), isolated from a smear-ripened cheese.</title>
        <authorList>
            <consortium name="US DOE Joint Genome Institute (JGI-PGF)"/>
            <person name="Walter F."/>
            <person name="Albersmeier A."/>
            <person name="Kalinowski J."/>
            <person name="Ruckert C."/>
        </authorList>
    </citation>
    <scope>NUCLEOTIDE SEQUENCE</scope>
    <source>
        <strain evidence="5">CGMCC 4.7308</strain>
    </source>
</reference>
<reference evidence="5" key="2">
    <citation type="submission" date="2020-09" db="EMBL/GenBank/DDBJ databases">
        <authorList>
            <person name="Sun Q."/>
            <person name="Zhou Y."/>
        </authorList>
    </citation>
    <scope>NUCLEOTIDE SEQUENCE</scope>
    <source>
        <strain evidence="5">CGMCC 4.7308</strain>
    </source>
</reference>
<protein>
    <submittedName>
        <fullName evidence="5">N-acetyltransferase</fullName>
    </submittedName>
</protein>
<evidence type="ECO:0000313" key="6">
    <source>
        <dbReference type="Proteomes" id="UP000655208"/>
    </source>
</evidence>
<feature type="domain" description="N-acetyltransferase" evidence="4">
    <location>
        <begin position="16"/>
        <end position="167"/>
    </location>
</feature>
<dbReference type="Proteomes" id="UP000655208">
    <property type="component" value="Unassembled WGS sequence"/>
</dbReference>
<evidence type="ECO:0000256" key="3">
    <source>
        <dbReference type="SAM" id="MobiDB-lite"/>
    </source>
</evidence>
<accession>A0A917SV11</accession>
<dbReference type="Gene3D" id="3.40.630.30">
    <property type="match status" value="1"/>
</dbReference>
<keyword evidence="1" id="KW-0808">Transferase</keyword>
<name>A0A917SV11_9ACTN</name>
<evidence type="ECO:0000313" key="5">
    <source>
        <dbReference type="EMBL" id="GGL97434.1"/>
    </source>
</evidence>
<dbReference type="EMBL" id="BMNA01000003">
    <property type="protein sequence ID" value="GGL97434.1"/>
    <property type="molecule type" value="Genomic_DNA"/>
</dbReference>
<dbReference type="PANTHER" id="PTHR43877:SF2">
    <property type="entry name" value="AMINOALKYLPHOSPHONATE N-ACETYLTRANSFERASE-RELATED"/>
    <property type="match status" value="1"/>
</dbReference>
<dbReference type="InterPro" id="IPR016181">
    <property type="entry name" value="Acyl_CoA_acyltransferase"/>
</dbReference>